<dbReference type="PANTHER" id="PTHR13887:SF41">
    <property type="entry name" value="THIOREDOXIN SUPERFAMILY PROTEIN"/>
    <property type="match status" value="1"/>
</dbReference>
<gene>
    <name evidence="2" type="ORF">C491_05416</name>
</gene>
<keyword evidence="3" id="KW-1185">Reference proteome</keyword>
<dbReference type="STRING" id="1227497.C491_05416"/>
<dbReference type="GO" id="GO:0016491">
    <property type="term" value="F:oxidoreductase activity"/>
    <property type="evidence" value="ECO:0007669"/>
    <property type="project" value="InterPro"/>
</dbReference>
<evidence type="ECO:0000313" key="3">
    <source>
        <dbReference type="Proteomes" id="UP000011688"/>
    </source>
</evidence>
<dbReference type="EMBL" id="AOIB01000014">
    <property type="protein sequence ID" value="ELY59781.1"/>
    <property type="molecule type" value="Genomic_DNA"/>
</dbReference>
<dbReference type="OrthoDB" id="359198at2157"/>
<dbReference type="Proteomes" id="UP000011688">
    <property type="component" value="Unassembled WGS sequence"/>
</dbReference>
<evidence type="ECO:0000313" key="2">
    <source>
        <dbReference type="EMBL" id="ELY59781.1"/>
    </source>
</evidence>
<comment type="caution">
    <text evidence="2">The sequence shown here is derived from an EMBL/GenBank/DDBJ whole genome shotgun (WGS) entry which is preliminary data.</text>
</comment>
<dbReference type="InterPro" id="IPR036249">
    <property type="entry name" value="Thioredoxin-like_sf"/>
</dbReference>
<dbReference type="PATRIC" id="fig|1227497.3.peg.1119"/>
<dbReference type="CDD" id="cd03024">
    <property type="entry name" value="DsbA_FrnE"/>
    <property type="match status" value="1"/>
</dbReference>
<accession>L9XEA4</accession>
<proteinExistence type="predicted"/>
<name>L9XEA4_9EURY</name>
<dbReference type="SUPFAM" id="SSF52833">
    <property type="entry name" value="Thioredoxin-like"/>
    <property type="match status" value="1"/>
</dbReference>
<dbReference type="RefSeq" id="WP_005554354.1">
    <property type="nucleotide sequence ID" value="NZ_AOIB01000014.1"/>
</dbReference>
<dbReference type="eggNOG" id="arCOG02869">
    <property type="taxonomic scope" value="Archaea"/>
</dbReference>
<dbReference type="PANTHER" id="PTHR13887">
    <property type="entry name" value="GLUTATHIONE S-TRANSFERASE KAPPA"/>
    <property type="match status" value="1"/>
</dbReference>
<organism evidence="2 3">
    <name type="scientific">Natronococcus amylolyticus DSM 10524</name>
    <dbReference type="NCBI Taxonomy" id="1227497"/>
    <lineage>
        <taxon>Archaea</taxon>
        <taxon>Methanobacteriati</taxon>
        <taxon>Methanobacteriota</taxon>
        <taxon>Stenosarchaea group</taxon>
        <taxon>Halobacteria</taxon>
        <taxon>Halobacteriales</taxon>
        <taxon>Natrialbaceae</taxon>
        <taxon>Natronococcus</taxon>
    </lineage>
</organism>
<dbReference type="Gene3D" id="3.40.30.10">
    <property type="entry name" value="Glutaredoxin"/>
    <property type="match status" value="1"/>
</dbReference>
<dbReference type="Pfam" id="PF01323">
    <property type="entry name" value="DSBA"/>
    <property type="match status" value="1"/>
</dbReference>
<reference evidence="2 3" key="1">
    <citation type="journal article" date="2014" name="PLoS Genet.">
        <title>Phylogenetically driven sequencing of extremely halophilic archaea reveals strategies for static and dynamic osmo-response.</title>
        <authorList>
            <person name="Becker E.A."/>
            <person name="Seitzer P.M."/>
            <person name="Tritt A."/>
            <person name="Larsen D."/>
            <person name="Krusor M."/>
            <person name="Yao A.I."/>
            <person name="Wu D."/>
            <person name="Madern D."/>
            <person name="Eisen J.A."/>
            <person name="Darling A.E."/>
            <person name="Facciotti M.T."/>
        </authorList>
    </citation>
    <scope>NUCLEOTIDE SEQUENCE [LARGE SCALE GENOMIC DNA]</scope>
    <source>
        <strain evidence="2 3">DSM 10524</strain>
    </source>
</reference>
<protein>
    <submittedName>
        <fullName evidence="2">DSBA oxidoreductase</fullName>
    </submittedName>
</protein>
<feature type="domain" description="DSBA-like thioredoxin" evidence="1">
    <location>
        <begin position="10"/>
        <end position="207"/>
    </location>
</feature>
<evidence type="ECO:0000259" key="1">
    <source>
        <dbReference type="Pfam" id="PF01323"/>
    </source>
</evidence>
<dbReference type="InterPro" id="IPR001853">
    <property type="entry name" value="DSBA-like_thioredoxin_dom"/>
</dbReference>
<dbReference type="AlphaFoldDB" id="L9XEA4"/>
<sequence>MSATNGADRLTIYADYVCPFCYLGKQSLEQYRERREEPLEVEWHPFDLRRDKRREDGSIDHSVDEGKDDDYFEQARENVRRLQAEYDVEMSQALAIEVDSLPAQQASWYVFQHYPDEWPAFDATIYEALWQAERDIGDPDVLVSLAADTGLPANEIRDAIEDDGLRAELENLFTDAHQRGITGVPTFVHDGYAARGAVPPAQLERLLEGE</sequence>